<evidence type="ECO:0000256" key="6">
    <source>
        <dbReference type="ARBA" id="ARBA00022692"/>
    </source>
</evidence>
<keyword evidence="8 11" id="KW-1133">Transmembrane helix</keyword>
<dbReference type="VEuPathDB" id="FungiDB:HMPREF1544_08264"/>
<feature type="transmembrane region" description="Helical" evidence="11">
    <location>
        <begin position="807"/>
        <end position="833"/>
    </location>
</feature>
<dbReference type="PANTHER" id="PTHR23071">
    <property type="entry name" value="PHOSPHATIDYLINOSITOL GLYCAN"/>
    <property type="match status" value="1"/>
</dbReference>
<evidence type="ECO:0000313" key="12">
    <source>
        <dbReference type="EMBL" id="EPB84986.1"/>
    </source>
</evidence>
<feature type="transmembrane region" description="Helical" evidence="11">
    <location>
        <begin position="922"/>
        <end position="943"/>
    </location>
</feature>
<dbReference type="GO" id="GO:0006506">
    <property type="term" value="P:GPI anchor biosynthetic process"/>
    <property type="evidence" value="ECO:0007669"/>
    <property type="project" value="UniProtKB-UniPathway"/>
</dbReference>
<dbReference type="UniPathway" id="UPA00196"/>
<keyword evidence="7" id="KW-0256">Endoplasmic reticulum</keyword>
<evidence type="ECO:0000256" key="11">
    <source>
        <dbReference type="SAM" id="Phobius"/>
    </source>
</evidence>
<keyword evidence="9 11" id="KW-0472">Membrane</keyword>
<dbReference type="PANTHER" id="PTHR23071:SF1">
    <property type="entry name" value="GPI ETHANOLAMINE PHOSPHATE TRANSFERASE 3"/>
    <property type="match status" value="1"/>
</dbReference>
<dbReference type="OMA" id="DHGMDEN"/>
<evidence type="ECO:0000256" key="9">
    <source>
        <dbReference type="ARBA" id="ARBA00023136"/>
    </source>
</evidence>
<dbReference type="OrthoDB" id="272139at2759"/>
<reference evidence="13" key="1">
    <citation type="submission" date="2013-05" db="EMBL/GenBank/DDBJ databases">
        <title>The Genome sequence of Mucor circinelloides f. circinelloides 1006PhL.</title>
        <authorList>
            <consortium name="The Broad Institute Genomics Platform"/>
            <person name="Cuomo C."/>
            <person name="Earl A."/>
            <person name="Findley K."/>
            <person name="Lee S.C."/>
            <person name="Walker B."/>
            <person name="Young S."/>
            <person name="Zeng Q."/>
            <person name="Gargeya S."/>
            <person name="Fitzgerald M."/>
            <person name="Haas B."/>
            <person name="Abouelleil A."/>
            <person name="Allen A.W."/>
            <person name="Alvarado L."/>
            <person name="Arachchi H.M."/>
            <person name="Berlin A.M."/>
            <person name="Chapman S.B."/>
            <person name="Gainer-Dewar J."/>
            <person name="Goldberg J."/>
            <person name="Griggs A."/>
            <person name="Gujja S."/>
            <person name="Hansen M."/>
            <person name="Howarth C."/>
            <person name="Imamovic A."/>
            <person name="Ireland A."/>
            <person name="Larimer J."/>
            <person name="McCowan C."/>
            <person name="Murphy C."/>
            <person name="Pearson M."/>
            <person name="Poon T.W."/>
            <person name="Priest M."/>
            <person name="Roberts A."/>
            <person name="Saif S."/>
            <person name="Shea T."/>
            <person name="Sisk P."/>
            <person name="Sykes S."/>
            <person name="Wortman J."/>
            <person name="Nusbaum C."/>
            <person name="Birren B."/>
        </authorList>
    </citation>
    <scope>NUCLEOTIDE SEQUENCE [LARGE SCALE GENOMIC DNA]</scope>
    <source>
        <strain evidence="13">1006PhL</strain>
    </source>
</reference>
<dbReference type="STRING" id="1220926.S2J4C5"/>
<gene>
    <name evidence="12" type="ORF">HMPREF1544_08264</name>
</gene>
<evidence type="ECO:0000256" key="3">
    <source>
        <dbReference type="ARBA" id="ARBA00008695"/>
    </source>
</evidence>
<comment type="subcellular location">
    <subcellularLocation>
        <location evidence="1">Endoplasmic reticulum membrane</location>
        <topology evidence="1">Multi-pass membrane protein</topology>
    </subcellularLocation>
</comment>
<dbReference type="InParanoid" id="S2J4C5"/>
<protein>
    <submittedName>
        <fullName evidence="12">Uncharacterized protein</fullName>
    </submittedName>
</protein>
<feature type="transmembrane region" description="Helical" evidence="11">
    <location>
        <begin position="497"/>
        <end position="523"/>
    </location>
</feature>
<dbReference type="InterPro" id="IPR017850">
    <property type="entry name" value="Alkaline_phosphatase_core_sf"/>
</dbReference>
<keyword evidence="6 11" id="KW-0812">Transmembrane</keyword>
<dbReference type="FunCoup" id="S2J4C5">
    <property type="interactions" value="205"/>
</dbReference>
<evidence type="ECO:0000256" key="1">
    <source>
        <dbReference type="ARBA" id="ARBA00004477"/>
    </source>
</evidence>
<evidence type="ECO:0000256" key="7">
    <source>
        <dbReference type="ARBA" id="ARBA00022824"/>
    </source>
</evidence>
<feature type="transmembrane region" description="Helical" evidence="11">
    <location>
        <begin position="777"/>
        <end position="795"/>
    </location>
</feature>
<dbReference type="Pfam" id="PF01663">
    <property type="entry name" value="Phosphodiest"/>
    <property type="match status" value="1"/>
</dbReference>
<feature type="transmembrane region" description="Helical" evidence="11">
    <location>
        <begin position="602"/>
        <end position="622"/>
    </location>
</feature>
<keyword evidence="4" id="KW-0337">GPI-anchor biosynthesis</keyword>
<evidence type="ECO:0000256" key="10">
    <source>
        <dbReference type="ARBA" id="ARBA00023180"/>
    </source>
</evidence>
<sequence length="979" mass="111211">MQLGFGPSKGLTFTVLTLLQIFGLYIFLKGFLLTRQTFDLQGKRFEPWQDFPLTQYEQEKKGDTLVKKPITIPSQKAFSRTIIVLIDALRFDFTINAPSSSSTATSEYYLNQFPVMQKLAQQQPASSLLYQFLADPPTTTMQRIKGLMTGSLPTFIDAGSNFASSAVNEDHLLRHLVNKTMYFLGDDTWVHLFPESFAKERTFDSDSFKMLDLDSVDDAILSRLWGVLDKEDWQVTIAHFLGVDHCGHTYGPSDPNMKRKLNQMNGIVERLVSDYVDEDTLLVVMGDHGMSVEGDHGGESVEELISTLFMHSSRPLTFTDEYYQAFYHRMHKARALRLGYDIASISQRLKYDATAYPVVAQIHLVPSLAYLLDIPIPFGNLGAILPDILMPQHADTHSKMRNVLHMAQEFRANALQVKLYLDKYAQQTHQLDFSPEKLQLITHHLYAAEEIMAHVMKEPDFSSSIQKDHTIYLEQLEEAILEYDAFLVSTIKYCKAIWAQFDTGCMFVGIVLLGFSTCASLWLMHCEPRASYRRVSIVGVSVFAMCLAVSCLRYPFSEVLVAGGWFEKMEHMDWVGTCLAVAVCCVALTLRPQETASFDWYVILVAQIVQACTLGSNSFVIWEDRATRYVLATLTMVWMVRNLQVALTKTDRALALLYPTLLLVVLRLTSAIGQCREEQFPHCSYLHSGMLEFNLENYTGYGTIAFVVVLYGMVIFTTTTLNQVSGLTIGACYIIPSIMVLFRIFYEIGAKSLKVEQGQNEMPLMVHHVLDVYMPRIVYALTFIGNNMTLADWYFNSRPRRAMSWALFFLWTPLLAIVQRPLGAALILVSPWIVKLLTTGKSNSLLVRLTMLHFLGHHLFFAAGYQATFTSLPWKAAFVGFDDMNYYGGMILVTLATVAGYIITWFGWLVMLSENPHQRQTLHLLILLQSIPTFLSAIFIFVLRRHLMTWKIFAPRFLFQILLQVGSHVAAIILERIVE</sequence>
<dbReference type="GO" id="GO:0005789">
    <property type="term" value="C:endoplasmic reticulum membrane"/>
    <property type="evidence" value="ECO:0007669"/>
    <property type="project" value="UniProtKB-SubCell"/>
</dbReference>
<proteinExistence type="inferred from homology"/>
<comment type="similarity">
    <text evidence="3">Belongs to the PIGG/PIGN/PIGO family. PIGO subfamily.</text>
</comment>
<dbReference type="GO" id="GO:0051377">
    <property type="term" value="F:mannose-ethanolamine phosphotransferase activity"/>
    <property type="evidence" value="ECO:0007669"/>
    <property type="project" value="InterPro"/>
</dbReference>
<keyword evidence="10" id="KW-0325">Glycoprotein</keyword>
<evidence type="ECO:0000256" key="4">
    <source>
        <dbReference type="ARBA" id="ARBA00022502"/>
    </source>
</evidence>
<dbReference type="eggNOG" id="KOG2126">
    <property type="taxonomic scope" value="Eukaryota"/>
</dbReference>
<dbReference type="CDD" id="cd16023">
    <property type="entry name" value="GPI_EPT_3"/>
    <property type="match status" value="1"/>
</dbReference>
<feature type="transmembrane region" description="Helical" evidence="11">
    <location>
        <begin position="698"/>
        <end position="717"/>
    </location>
</feature>
<keyword evidence="5" id="KW-0808">Transferase</keyword>
<evidence type="ECO:0000256" key="8">
    <source>
        <dbReference type="ARBA" id="ARBA00022989"/>
    </source>
</evidence>
<feature type="transmembrane region" description="Helical" evidence="11">
    <location>
        <begin position="535"/>
        <end position="556"/>
    </location>
</feature>
<dbReference type="Proteomes" id="UP000014254">
    <property type="component" value="Unassembled WGS sequence"/>
</dbReference>
<evidence type="ECO:0000313" key="13">
    <source>
        <dbReference type="Proteomes" id="UP000014254"/>
    </source>
</evidence>
<dbReference type="AlphaFoldDB" id="S2J4C5"/>
<accession>S2J4C5</accession>
<feature type="transmembrane region" description="Helical" evidence="11">
    <location>
        <begin position="886"/>
        <end position="910"/>
    </location>
</feature>
<keyword evidence="13" id="KW-1185">Reference proteome</keyword>
<evidence type="ECO:0000256" key="5">
    <source>
        <dbReference type="ARBA" id="ARBA00022679"/>
    </source>
</evidence>
<dbReference type="InterPro" id="IPR002591">
    <property type="entry name" value="Phosphodiest/P_Trfase"/>
</dbReference>
<name>S2J4C5_MUCC1</name>
<dbReference type="Gene3D" id="3.40.720.10">
    <property type="entry name" value="Alkaline Phosphatase, subunit A"/>
    <property type="match status" value="1"/>
</dbReference>
<organism evidence="12 13">
    <name type="scientific">Mucor circinelloides f. circinelloides (strain 1006PhL)</name>
    <name type="common">Mucormycosis agent</name>
    <name type="synonym">Calyptromyces circinelloides</name>
    <dbReference type="NCBI Taxonomy" id="1220926"/>
    <lineage>
        <taxon>Eukaryota</taxon>
        <taxon>Fungi</taxon>
        <taxon>Fungi incertae sedis</taxon>
        <taxon>Mucoromycota</taxon>
        <taxon>Mucoromycotina</taxon>
        <taxon>Mucoromycetes</taxon>
        <taxon>Mucorales</taxon>
        <taxon>Mucorineae</taxon>
        <taxon>Mucoraceae</taxon>
        <taxon>Mucor</taxon>
    </lineage>
</organism>
<dbReference type="InterPro" id="IPR037675">
    <property type="entry name" value="PIG-O_N"/>
</dbReference>
<dbReference type="SUPFAM" id="SSF53649">
    <property type="entry name" value="Alkaline phosphatase-like"/>
    <property type="match status" value="1"/>
</dbReference>
<feature type="transmembrane region" description="Helical" evidence="11">
    <location>
        <begin position="845"/>
        <end position="865"/>
    </location>
</feature>
<comment type="pathway">
    <text evidence="2">Glycolipid biosynthesis; glycosylphosphatidylinositol-anchor biosynthesis.</text>
</comment>
<feature type="transmembrane region" description="Helical" evidence="11">
    <location>
        <begin position="12"/>
        <end position="33"/>
    </location>
</feature>
<dbReference type="EMBL" id="KE124024">
    <property type="protein sequence ID" value="EPB84986.1"/>
    <property type="molecule type" value="Genomic_DNA"/>
</dbReference>
<dbReference type="InterPro" id="IPR039524">
    <property type="entry name" value="PIGO/GPI13"/>
</dbReference>
<feature type="transmembrane region" description="Helical" evidence="11">
    <location>
        <begin position="724"/>
        <end position="746"/>
    </location>
</feature>
<feature type="transmembrane region" description="Helical" evidence="11">
    <location>
        <begin position="571"/>
        <end position="590"/>
    </location>
</feature>
<evidence type="ECO:0000256" key="2">
    <source>
        <dbReference type="ARBA" id="ARBA00004687"/>
    </source>
</evidence>